<dbReference type="Proteomes" id="UP000325598">
    <property type="component" value="Unassembled WGS sequence"/>
</dbReference>
<feature type="compositionally biased region" description="Low complexity" evidence="1">
    <location>
        <begin position="81"/>
        <end position="94"/>
    </location>
</feature>
<reference evidence="2 3" key="1">
    <citation type="submission" date="2019-10" db="EMBL/GenBank/DDBJ databases">
        <title>Whole genome shotgun sequence of Streptomyces angustmyceticus NBRC 3934.</title>
        <authorList>
            <person name="Hosoyama A."/>
            <person name="Ichikawa N."/>
            <person name="Kimura A."/>
            <person name="Kitahashi Y."/>
            <person name="Komaki H."/>
            <person name="Uohara A."/>
        </authorList>
    </citation>
    <scope>NUCLEOTIDE SEQUENCE [LARGE SCALE GENOMIC DNA]</scope>
    <source>
        <strain evidence="2 3">NBRC 3934</strain>
    </source>
</reference>
<protein>
    <submittedName>
        <fullName evidence="2">Uncharacterized protein</fullName>
    </submittedName>
</protein>
<proteinExistence type="predicted"/>
<gene>
    <name evidence="2" type="ORF">San01_32390</name>
</gene>
<name>A0A5J4LF31_9ACTN</name>
<evidence type="ECO:0000313" key="2">
    <source>
        <dbReference type="EMBL" id="GES30752.1"/>
    </source>
</evidence>
<dbReference type="EMBL" id="BLAG01000009">
    <property type="protein sequence ID" value="GES30752.1"/>
    <property type="molecule type" value="Genomic_DNA"/>
</dbReference>
<evidence type="ECO:0000256" key="1">
    <source>
        <dbReference type="SAM" id="MobiDB-lite"/>
    </source>
</evidence>
<dbReference type="AlphaFoldDB" id="A0A5J4LF31"/>
<evidence type="ECO:0000313" key="3">
    <source>
        <dbReference type="Proteomes" id="UP000325598"/>
    </source>
</evidence>
<organism evidence="2 3">
    <name type="scientific">Streptomyces angustmyceticus</name>
    <dbReference type="NCBI Taxonomy" id="285578"/>
    <lineage>
        <taxon>Bacteria</taxon>
        <taxon>Bacillati</taxon>
        <taxon>Actinomycetota</taxon>
        <taxon>Actinomycetes</taxon>
        <taxon>Kitasatosporales</taxon>
        <taxon>Streptomycetaceae</taxon>
        <taxon>Streptomyces</taxon>
    </lineage>
</organism>
<keyword evidence="3" id="KW-1185">Reference proteome</keyword>
<feature type="region of interest" description="Disordered" evidence="1">
    <location>
        <begin position="72"/>
        <end position="94"/>
    </location>
</feature>
<sequence>MKNIVVTMRVVSPRSGANRVCAMAPPQAPQFAQCAHRSRAVLPRRRAVAHCAAVPILPLEGYMWGKAQARELSGASGGGAPATPTGPKATPARP</sequence>
<comment type="caution">
    <text evidence="2">The sequence shown here is derived from an EMBL/GenBank/DDBJ whole genome shotgun (WGS) entry which is preliminary data.</text>
</comment>
<accession>A0A5J4LF31</accession>